<keyword evidence="3 5" id="KW-1133">Transmembrane helix</keyword>
<dbReference type="Proteomes" id="UP001226762">
    <property type="component" value="Unassembled WGS sequence"/>
</dbReference>
<dbReference type="AlphaFoldDB" id="A0AAE3WB72"/>
<evidence type="ECO:0000256" key="1">
    <source>
        <dbReference type="ARBA" id="ARBA00004370"/>
    </source>
</evidence>
<evidence type="ECO:0000256" key="2">
    <source>
        <dbReference type="ARBA" id="ARBA00022692"/>
    </source>
</evidence>
<evidence type="ECO:0000256" key="4">
    <source>
        <dbReference type="ARBA" id="ARBA00023136"/>
    </source>
</evidence>
<reference evidence="6" key="1">
    <citation type="submission" date="2022-07" db="EMBL/GenBank/DDBJ databases">
        <authorList>
            <person name="Otstavnykh N."/>
            <person name="Isaeva M."/>
            <person name="Bystritskaya E."/>
        </authorList>
    </citation>
    <scope>NUCLEOTIDE SEQUENCE</scope>
    <source>
        <strain evidence="6">KCTC 52189</strain>
    </source>
</reference>
<feature type="transmembrane region" description="Helical" evidence="5">
    <location>
        <begin position="6"/>
        <end position="26"/>
    </location>
</feature>
<dbReference type="EMBL" id="JANHAX010000001">
    <property type="protein sequence ID" value="MDQ2089288.1"/>
    <property type="molecule type" value="Genomic_DNA"/>
</dbReference>
<dbReference type="InterPro" id="IPR023352">
    <property type="entry name" value="MAPEG-like_dom_sf"/>
</dbReference>
<evidence type="ECO:0000256" key="3">
    <source>
        <dbReference type="ARBA" id="ARBA00022989"/>
    </source>
</evidence>
<dbReference type="Pfam" id="PF01124">
    <property type="entry name" value="MAPEG"/>
    <property type="match status" value="1"/>
</dbReference>
<evidence type="ECO:0000313" key="7">
    <source>
        <dbReference type="Proteomes" id="UP001226762"/>
    </source>
</evidence>
<dbReference type="Gene3D" id="1.20.120.550">
    <property type="entry name" value="Membrane associated eicosanoid/glutathione metabolism-like domain"/>
    <property type="match status" value="1"/>
</dbReference>
<feature type="transmembrane region" description="Helical" evidence="5">
    <location>
        <begin position="108"/>
        <end position="129"/>
    </location>
</feature>
<evidence type="ECO:0000256" key="5">
    <source>
        <dbReference type="SAM" id="Phobius"/>
    </source>
</evidence>
<keyword evidence="7" id="KW-1185">Reference proteome</keyword>
<evidence type="ECO:0000313" key="6">
    <source>
        <dbReference type="EMBL" id="MDQ2089288.1"/>
    </source>
</evidence>
<protein>
    <submittedName>
        <fullName evidence="6">MAPEG family protein</fullName>
    </submittedName>
</protein>
<accession>A0AAE3WB72</accession>
<organism evidence="6 7">
    <name type="scientific">Marimonas arenosa</name>
    <dbReference type="NCBI Taxonomy" id="1795305"/>
    <lineage>
        <taxon>Bacteria</taxon>
        <taxon>Pseudomonadati</taxon>
        <taxon>Pseudomonadota</taxon>
        <taxon>Alphaproteobacteria</taxon>
        <taxon>Rhodobacterales</taxon>
        <taxon>Paracoccaceae</taxon>
        <taxon>Marimonas</taxon>
    </lineage>
</organism>
<keyword evidence="2 5" id="KW-0812">Transmembrane</keyword>
<gene>
    <name evidence="6" type="ORF">NO357_05165</name>
</gene>
<sequence length="130" mass="13683">MPVLTVTPLYAGVLALLLVALSLNVIRARLSARVSVGDGGDKGVIKSMRAQANCAEYAPMGLILLALTELQGAPNWTLHLLGSTLLLGRLMHAYGFGRTPQIVPVRQLGMVLTFAMLIVAALANIGHAVI</sequence>
<dbReference type="RefSeq" id="WP_306734536.1">
    <property type="nucleotide sequence ID" value="NZ_JANHAX010000001.1"/>
</dbReference>
<dbReference type="PANTHER" id="PTHR35814:SF1">
    <property type="entry name" value="GLUTATHIONE S-TRANSFERASE-RELATED"/>
    <property type="match status" value="1"/>
</dbReference>
<name>A0AAE3WB72_9RHOB</name>
<dbReference type="InterPro" id="IPR001129">
    <property type="entry name" value="Membr-assoc_MAPEG"/>
</dbReference>
<reference evidence="6" key="2">
    <citation type="submission" date="2023-02" db="EMBL/GenBank/DDBJ databases">
        <title>'Rhodoalgimonas zhirmunskyi' gen. nov., isolated from a red alga.</title>
        <authorList>
            <person name="Nedashkovskaya O.I."/>
            <person name="Otstavnykh N.Y."/>
            <person name="Bystritskaya E.P."/>
            <person name="Balabanova L.A."/>
            <person name="Isaeva M.P."/>
        </authorList>
    </citation>
    <scope>NUCLEOTIDE SEQUENCE</scope>
    <source>
        <strain evidence="6">KCTC 52189</strain>
    </source>
</reference>
<dbReference type="GO" id="GO:0016020">
    <property type="term" value="C:membrane"/>
    <property type="evidence" value="ECO:0007669"/>
    <property type="project" value="UniProtKB-SubCell"/>
</dbReference>
<comment type="subcellular location">
    <subcellularLocation>
        <location evidence="1">Membrane</location>
    </subcellularLocation>
</comment>
<proteinExistence type="predicted"/>
<dbReference type="PANTHER" id="PTHR35814">
    <property type="match status" value="1"/>
</dbReference>
<comment type="caution">
    <text evidence="6">The sequence shown here is derived from an EMBL/GenBank/DDBJ whole genome shotgun (WGS) entry which is preliminary data.</text>
</comment>
<keyword evidence="4 5" id="KW-0472">Membrane</keyword>
<dbReference type="SUPFAM" id="SSF161084">
    <property type="entry name" value="MAPEG domain-like"/>
    <property type="match status" value="1"/>
</dbReference>